<accession>A0ABV5ZDP0</accession>
<sequence length="462" mass="51567">MTEMYQDSSPSLRQNLLAGMGAMLALVLLLLGLGVWSYAQRAADHSYDRLLAGASLSILERVQVHNGRLEVDIPYSALGMLGLAPRDRVFYQLLGPDNGHLTGYNSLPRPKDYQPSNKPQFYNAHYGDETLRFVIQSRLLTEPNASGWVQIILGQTRTARNELSQEIMFGALAILVLVMVLALGCVWFAINRALTPLHLIRDELQKRASTDLTPLHISPPREVSPLVQAINVFMTRLRGNLDAMQMFIADAAHQIRTPLSTLQAQLDLAQHESDSQLRQRLEKVRELHLRLTRLTNQLLAHALVVHRADTQLPDVVELDTLLEQVLTESVRDHAHTDVEFAFDNSLGPVRIYGDAISLREALHNLLDNAIKYGPATNLISLQLQAGESSEWVEVWVDDQGPGIPEEQQHQALQRFARLQQGRSGSGLGLAIAQAVADAHGGRLYLHNLHPGLRVRLCLRRYA</sequence>
<evidence type="ECO:0000313" key="15">
    <source>
        <dbReference type="Proteomes" id="UP001589628"/>
    </source>
</evidence>
<feature type="domain" description="Histidine kinase" evidence="12">
    <location>
        <begin position="250"/>
        <end position="462"/>
    </location>
</feature>
<evidence type="ECO:0000256" key="10">
    <source>
        <dbReference type="ARBA" id="ARBA00023136"/>
    </source>
</evidence>
<dbReference type="InterPro" id="IPR003594">
    <property type="entry name" value="HATPase_dom"/>
</dbReference>
<evidence type="ECO:0000256" key="1">
    <source>
        <dbReference type="ARBA" id="ARBA00000085"/>
    </source>
</evidence>
<dbReference type="SMART" id="SM00387">
    <property type="entry name" value="HATPase_c"/>
    <property type="match status" value="1"/>
</dbReference>
<dbReference type="CDD" id="cd00075">
    <property type="entry name" value="HATPase"/>
    <property type="match status" value="1"/>
</dbReference>
<dbReference type="EMBL" id="JBHLZN010000004">
    <property type="protein sequence ID" value="MFB9887412.1"/>
    <property type="molecule type" value="Genomic_DNA"/>
</dbReference>
<reference evidence="14 15" key="1">
    <citation type="submission" date="2024-09" db="EMBL/GenBank/DDBJ databases">
        <authorList>
            <person name="Sun Q."/>
            <person name="Mori K."/>
        </authorList>
    </citation>
    <scope>NUCLEOTIDE SEQUENCE [LARGE SCALE GENOMIC DNA]</scope>
    <source>
        <strain evidence="14 15">ATCC 51285</strain>
    </source>
</reference>
<feature type="domain" description="HAMP" evidence="13">
    <location>
        <begin position="191"/>
        <end position="242"/>
    </location>
</feature>
<evidence type="ECO:0000313" key="14">
    <source>
        <dbReference type="EMBL" id="MFB9887412.1"/>
    </source>
</evidence>
<dbReference type="RefSeq" id="WP_245593700.1">
    <property type="nucleotide sequence ID" value="NZ_JBHLZN010000004.1"/>
</dbReference>
<comment type="subcellular location">
    <subcellularLocation>
        <location evidence="2">Membrane</location>
    </subcellularLocation>
</comment>
<dbReference type="CDD" id="cd00082">
    <property type="entry name" value="HisKA"/>
    <property type="match status" value="1"/>
</dbReference>
<dbReference type="InterPro" id="IPR013727">
    <property type="entry name" value="2CSK_N"/>
</dbReference>
<evidence type="ECO:0000256" key="11">
    <source>
        <dbReference type="SAM" id="Phobius"/>
    </source>
</evidence>
<evidence type="ECO:0000256" key="5">
    <source>
        <dbReference type="ARBA" id="ARBA00022679"/>
    </source>
</evidence>
<dbReference type="SUPFAM" id="SSF55874">
    <property type="entry name" value="ATPase domain of HSP90 chaperone/DNA topoisomerase II/histidine kinase"/>
    <property type="match status" value="1"/>
</dbReference>
<comment type="catalytic activity">
    <reaction evidence="1">
        <text>ATP + protein L-histidine = ADP + protein N-phospho-L-histidine.</text>
        <dbReference type="EC" id="2.7.13.3"/>
    </reaction>
</comment>
<evidence type="ECO:0000256" key="8">
    <source>
        <dbReference type="ARBA" id="ARBA00022989"/>
    </source>
</evidence>
<evidence type="ECO:0000256" key="7">
    <source>
        <dbReference type="ARBA" id="ARBA00022777"/>
    </source>
</evidence>
<dbReference type="Gene3D" id="3.30.565.10">
    <property type="entry name" value="Histidine kinase-like ATPase, C-terminal domain"/>
    <property type="match status" value="1"/>
</dbReference>
<evidence type="ECO:0000256" key="4">
    <source>
        <dbReference type="ARBA" id="ARBA00022553"/>
    </source>
</evidence>
<dbReference type="EC" id="2.7.13.3" evidence="3"/>
<keyword evidence="5 14" id="KW-0808">Transferase</keyword>
<evidence type="ECO:0000256" key="9">
    <source>
        <dbReference type="ARBA" id="ARBA00023012"/>
    </source>
</evidence>
<feature type="transmembrane region" description="Helical" evidence="11">
    <location>
        <begin position="16"/>
        <end position="39"/>
    </location>
</feature>
<dbReference type="PROSITE" id="PS50109">
    <property type="entry name" value="HIS_KIN"/>
    <property type="match status" value="1"/>
</dbReference>
<organism evidence="14 15">
    <name type="scientific">Balneatrix alpica</name>
    <dbReference type="NCBI Taxonomy" id="75684"/>
    <lineage>
        <taxon>Bacteria</taxon>
        <taxon>Pseudomonadati</taxon>
        <taxon>Pseudomonadota</taxon>
        <taxon>Gammaproteobacteria</taxon>
        <taxon>Oceanospirillales</taxon>
        <taxon>Balneatrichaceae</taxon>
        <taxon>Balneatrix</taxon>
    </lineage>
</organism>
<dbReference type="PROSITE" id="PS50885">
    <property type="entry name" value="HAMP"/>
    <property type="match status" value="1"/>
</dbReference>
<proteinExistence type="predicted"/>
<keyword evidence="8 11" id="KW-1133">Transmembrane helix</keyword>
<feature type="transmembrane region" description="Helical" evidence="11">
    <location>
        <begin position="167"/>
        <end position="190"/>
    </location>
</feature>
<evidence type="ECO:0000256" key="6">
    <source>
        <dbReference type="ARBA" id="ARBA00022692"/>
    </source>
</evidence>
<dbReference type="Gene3D" id="1.10.287.130">
    <property type="match status" value="1"/>
</dbReference>
<dbReference type="Pfam" id="PF00512">
    <property type="entry name" value="HisKA"/>
    <property type="match status" value="1"/>
</dbReference>
<dbReference type="PANTHER" id="PTHR45436:SF1">
    <property type="entry name" value="SENSOR PROTEIN QSEC"/>
    <property type="match status" value="1"/>
</dbReference>
<evidence type="ECO:0000256" key="2">
    <source>
        <dbReference type="ARBA" id="ARBA00004370"/>
    </source>
</evidence>
<gene>
    <name evidence="14" type="ORF">ACFFLH_13405</name>
</gene>
<evidence type="ECO:0000256" key="3">
    <source>
        <dbReference type="ARBA" id="ARBA00012438"/>
    </source>
</evidence>
<evidence type="ECO:0000259" key="12">
    <source>
        <dbReference type="PROSITE" id="PS50109"/>
    </source>
</evidence>
<dbReference type="InterPro" id="IPR004358">
    <property type="entry name" value="Sig_transdc_His_kin-like_C"/>
</dbReference>
<protein>
    <recommendedName>
        <fullName evidence="3">histidine kinase</fullName>
        <ecNumber evidence="3">2.7.13.3</ecNumber>
    </recommendedName>
</protein>
<keyword evidence="10 11" id="KW-0472">Membrane</keyword>
<dbReference type="SUPFAM" id="SSF47384">
    <property type="entry name" value="Homodimeric domain of signal transducing histidine kinase"/>
    <property type="match status" value="1"/>
</dbReference>
<dbReference type="SMART" id="SM00388">
    <property type="entry name" value="HisKA"/>
    <property type="match status" value="1"/>
</dbReference>
<keyword evidence="9" id="KW-0902">Two-component regulatory system</keyword>
<name>A0ABV5ZDP0_9GAMM</name>
<dbReference type="InterPro" id="IPR036890">
    <property type="entry name" value="HATPase_C_sf"/>
</dbReference>
<dbReference type="InterPro" id="IPR003660">
    <property type="entry name" value="HAMP_dom"/>
</dbReference>
<dbReference type="Pfam" id="PF08521">
    <property type="entry name" value="2CSK_N"/>
    <property type="match status" value="1"/>
</dbReference>
<dbReference type="GO" id="GO:0004673">
    <property type="term" value="F:protein histidine kinase activity"/>
    <property type="evidence" value="ECO:0007669"/>
    <property type="project" value="UniProtKB-EC"/>
</dbReference>
<dbReference type="Pfam" id="PF00672">
    <property type="entry name" value="HAMP"/>
    <property type="match status" value="1"/>
</dbReference>
<dbReference type="InterPro" id="IPR005467">
    <property type="entry name" value="His_kinase_dom"/>
</dbReference>
<evidence type="ECO:0000259" key="13">
    <source>
        <dbReference type="PROSITE" id="PS50885"/>
    </source>
</evidence>
<dbReference type="Proteomes" id="UP001589628">
    <property type="component" value="Unassembled WGS sequence"/>
</dbReference>
<comment type="caution">
    <text evidence="14">The sequence shown here is derived from an EMBL/GenBank/DDBJ whole genome shotgun (WGS) entry which is preliminary data.</text>
</comment>
<dbReference type="Pfam" id="PF02518">
    <property type="entry name" value="HATPase_c"/>
    <property type="match status" value="1"/>
</dbReference>
<keyword evidence="7 14" id="KW-0418">Kinase</keyword>
<keyword evidence="15" id="KW-1185">Reference proteome</keyword>
<dbReference type="InterPro" id="IPR003661">
    <property type="entry name" value="HisK_dim/P_dom"/>
</dbReference>
<dbReference type="InterPro" id="IPR050428">
    <property type="entry name" value="TCS_sensor_his_kinase"/>
</dbReference>
<dbReference type="PRINTS" id="PR00344">
    <property type="entry name" value="BCTRLSENSOR"/>
</dbReference>
<dbReference type="InterPro" id="IPR036097">
    <property type="entry name" value="HisK_dim/P_sf"/>
</dbReference>
<keyword evidence="4" id="KW-0597">Phosphoprotein</keyword>
<dbReference type="PANTHER" id="PTHR45436">
    <property type="entry name" value="SENSOR HISTIDINE KINASE YKOH"/>
    <property type="match status" value="1"/>
</dbReference>
<keyword evidence="6 11" id="KW-0812">Transmembrane</keyword>